<comment type="caution">
    <text evidence="2">The sequence shown here is derived from an EMBL/GenBank/DDBJ whole genome shotgun (WGS) entry which is preliminary data.</text>
</comment>
<feature type="transmembrane region" description="Helical" evidence="1">
    <location>
        <begin position="493"/>
        <end position="518"/>
    </location>
</feature>
<feature type="transmembrane region" description="Helical" evidence="1">
    <location>
        <begin position="464"/>
        <end position="487"/>
    </location>
</feature>
<keyword evidence="1" id="KW-0812">Transmembrane</keyword>
<dbReference type="Gene3D" id="3.40.50.10330">
    <property type="entry name" value="Probable inorganic polyphosphate/atp-NAD kinase, domain 1"/>
    <property type="match status" value="1"/>
</dbReference>
<keyword evidence="3" id="KW-1185">Reference proteome</keyword>
<dbReference type="Pfam" id="PF04087">
    <property type="entry name" value="DUF389"/>
    <property type="match status" value="1"/>
</dbReference>
<evidence type="ECO:0000313" key="2">
    <source>
        <dbReference type="EMBL" id="TDQ15152.1"/>
    </source>
</evidence>
<keyword evidence="1" id="KW-0472">Membrane</keyword>
<keyword evidence="1" id="KW-1133">Transmembrane helix</keyword>
<dbReference type="Gene3D" id="2.60.200.40">
    <property type="match status" value="1"/>
</dbReference>
<feature type="transmembrane region" description="Helical" evidence="1">
    <location>
        <begin position="345"/>
        <end position="363"/>
    </location>
</feature>
<feature type="transmembrane region" description="Helical" evidence="1">
    <location>
        <begin position="530"/>
        <end position="548"/>
    </location>
</feature>
<feature type="transmembrane region" description="Helical" evidence="1">
    <location>
        <begin position="369"/>
        <end position="389"/>
    </location>
</feature>
<dbReference type="InterPro" id="IPR016064">
    <property type="entry name" value="NAD/diacylglycerol_kinase_sf"/>
</dbReference>
<proteinExistence type="predicted"/>
<dbReference type="Proteomes" id="UP000294535">
    <property type="component" value="Unassembled WGS sequence"/>
</dbReference>
<dbReference type="PANTHER" id="PTHR20992">
    <property type="entry name" value="AT15442P-RELATED"/>
    <property type="match status" value="1"/>
</dbReference>
<protein>
    <submittedName>
        <fullName evidence="2">Putative hydrophobic protein (TIGR00271 family)</fullName>
    </submittedName>
</protein>
<dbReference type="EMBL" id="SNYF01000008">
    <property type="protein sequence ID" value="TDQ15152.1"/>
    <property type="molecule type" value="Genomic_DNA"/>
</dbReference>
<organism evidence="2 3">
    <name type="scientific">Algoriphagus boseongensis</name>
    <dbReference type="NCBI Taxonomy" id="1442587"/>
    <lineage>
        <taxon>Bacteria</taxon>
        <taxon>Pseudomonadati</taxon>
        <taxon>Bacteroidota</taxon>
        <taxon>Cytophagia</taxon>
        <taxon>Cytophagales</taxon>
        <taxon>Cyclobacteriaceae</taxon>
        <taxon>Algoriphagus</taxon>
    </lineage>
</organism>
<dbReference type="InterPro" id="IPR017438">
    <property type="entry name" value="ATP-NAD_kinase_N"/>
</dbReference>
<gene>
    <name evidence="2" type="ORF">DFQ04_3038</name>
</gene>
<dbReference type="OrthoDB" id="9790659at2"/>
<dbReference type="RefSeq" id="WP_133557300.1">
    <property type="nucleotide sequence ID" value="NZ_SNYF01000008.1"/>
</dbReference>
<accession>A0A4R6T2B8</accession>
<reference evidence="2 3" key="1">
    <citation type="submission" date="2019-03" db="EMBL/GenBank/DDBJ databases">
        <title>Genomic Encyclopedia of Type Strains, Phase III (KMG-III): the genomes of soil and plant-associated and newly described type strains.</title>
        <authorList>
            <person name="Whitman W."/>
        </authorList>
    </citation>
    <scope>NUCLEOTIDE SEQUENCE [LARGE SCALE GENOMIC DNA]</scope>
    <source>
        <strain evidence="2 3">CECT 8446</strain>
    </source>
</reference>
<dbReference type="InterPro" id="IPR005240">
    <property type="entry name" value="DUF389"/>
</dbReference>
<dbReference type="AlphaFoldDB" id="A0A4R6T2B8"/>
<evidence type="ECO:0000256" key="1">
    <source>
        <dbReference type="SAM" id="Phobius"/>
    </source>
</evidence>
<dbReference type="PANTHER" id="PTHR20992:SF9">
    <property type="entry name" value="AT15442P-RELATED"/>
    <property type="match status" value="1"/>
</dbReference>
<sequence length="630" mass="69644">MVDYTLVYDPGLEEKDQKAFFEKLDPAPKEILPFPEFSLSNFTKNDTLLLWVSDEQGHKILSQIKKESPCLVFLPHPDLIQLAKSFGVKSSKSDAFAQFKENPEPEALDLLEVNATPCYNSLVIGEKLSVLYDPVDEHFFKAFRSRFSKFIKLFRKVTLKTYQITYQSGEDEKSLEVAAMGILAVGNNESNLIFKRLIKDSGLNDGYLHVLILAPKSLFSILGFGLQNLFFPIKGGRIPDFISYISTEKMEVACQEKTIFAKDGVESDSELVQLKISEKKIRVLTGFEEKEKEKKQKELNVAKLPTGKLREELTKSYLPWFRHATTEEFKDLFILLKQNSQTSSTYLVLMALSTLIATFGLFADSGPVVIGAMILAPLMGPIVALAMGALRQDGIMIKSSLIAIFWGVLLGLSFAVLITWLTPLQTTNSEILARIRPNLLDLGIAVASGVAGAFAFSKEEVAKTLAGVAISVALVPPLAVAGIGLGWGEWNIFWGASLLLGTNLAGIVMAAALTFLVLGFSPFQLAKKGILVSLLVLVLITTPLVLSFREMVRENRIIQELSGKEIPHGLLREVKVLNSDPLRLSLTILSGEELNQKDFLEIKTEIEEKLNQEVELELTLGVMVGPVSVK</sequence>
<name>A0A4R6T2B8_9BACT</name>
<feature type="transmembrane region" description="Helical" evidence="1">
    <location>
        <begin position="401"/>
        <end position="420"/>
    </location>
</feature>
<evidence type="ECO:0000313" key="3">
    <source>
        <dbReference type="Proteomes" id="UP000294535"/>
    </source>
</evidence>
<dbReference type="SUPFAM" id="SSF111331">
    <property type="entry name" value="NAD kinase/diacylglycerol kinase-like"/>
    <property type="match status" value="1"/>
</dbReference>